<name>A0A834RG18_SARSC</name>
<dbReference type="Proteomes" id="UP000070412">
    <property type="component" value="Unassembled WGS sequence"/>
</dbReference>
<dbReference type="EnsemblMetazoa" id="SSS_299s_mrna">
    <property type="protein sequence ID" value="KAF7496082.1"/>
    <property type="gene ID" value="SSS_299"/>
</dbReference>
<feature type="compositionally biased region" description="Low complexity" evidence="1">
    <location>
        <begin position="204"/>
        <end position="223"/>
    </location>
</feature>
<evidence type="ECO:0000313" key="4">
    <source>
        <dbReference type="Proteomes" id="UP000070412"/>
    </source>
</evidence>
<feature type="region of interest" description="Disordered" evidence="1">
    <location>
        <begin position="189"/>
        <end position="223"/>
    </location>
</feature>
<feature type="compositionally biased region" description="Low complexity" evidence="1">
    <location>
        <begin position="158"/>
        <end position="175"/>
    </location>
</feature>
<gene>
    <name evidence="2" type="ORF">SSS_299</name>
</gene>
<organism evidence="2">
    <name type="scientific">Sarcoptes scabiei</name>
    <name type="common">Itch mite</name>
    <name type="synonym">Acarus scabiei</name>
    <dbReference type="NCBI Taxonomy" id="52283"/>
    <lineage>
        <taxon>Eukaryota</taxon>
        <taxon>Metazoa</taxon>
        <taxon>Ecdysozoa</taxon>
        <taxon>Arthropoda</taxon>
        <taxon>Chelicerata</taxon>
        <taxon>Arachnida</taxon>
        <taxon>Acari</taxon>
        <taxon>Acariformes</taxon>
        <taxon>Sarcoptiformes</taxon>
        <taxon>Astigmata</taxon>
        <taxon>Psoroptidia</taxon>
        <taxon>Sarcoptoidea</taxon>
        <taxon>Sarcoptidae</taxon>
        <taxon>Sarcoptinae</taxon>
        <taxon>Sarcoptes</taxon>
    </lineage>
</organism>
<sequence length="223" mass="25564">MFDFFAVSGPNLLCLNRITWFLAIALILSSWDHSSDLDRLWPLSSSSSSSSSSSTSTSSSHSSSMMVDGFFLNRFERFKRITFPSALAGLSSFLPGFPSGVRVCINFSSFYPQGYQQNTCFLCDFYRFNSIIPSNINFTQANCIMNNCQPLTYGSRYPSIQSSQPQPQPPSSSFQNFKPIGSLFQHYQQQPINLQQHHHHHQNQQKQQQQQQQEKQQQHQQKR</sequence>
<reference evidence="2" key="2">
    <citation type="submission" date="2020-01" db="EMBL/GenBank/DDBJ databases">
        <authorList>
            <person name="Korhonen P.K.K."/>
            <person name="Guangxu M.G."/>
            <person name="Wang T.W."/>
            <person name="Stroehlein A.J.S."/>
            <person name="Young N.D."/>
            <person name="Ang C.-S.A."/>
            <person name="Fernando D.W.F."/>
            <person name="Lu H.L."/>
            <person name="Taylor S.T."/>
            <person name="Ehtesham M.E.M."/>
            <person name="Najaraj S.H.N."/>
            <person name="Harsha G.H.G."/>
            <person name="Madugundu A.M."/>
            <person name="Renuse S.R."/>
            <person name="Holt D.H."/>
            <person name="Pandey A.P."/>
            <person name="Papenfuss A.P."/>
            <person name="Gasser R.B.G."/>
            <person name="Fischer K.F."/>
        </authorList>
    </citation>
    <scope>NUCLEOTIDE SEQUENCE</scope>
    <source>
        <strain evidence="2">SSS_KF_BRIS2020</strain>
    </source>
</reference>
<protein>
    <submittedName>
        <fullName evidence="2 3">Uncharacterized protein</fullName>
    </submittedName>
</protein>
<evidence type="ECO:0000313" key="2">
    <source>
        <dbReference type="EMBL" id="KAF7496082.1"/>
    </source>
</evidence>
<dbReference type="OrthoDB" id="6514923at2759"/>
<reference evidence="3" key="3">
    <citation type="submission" date="2022-06" db="UniProtKB">
        <authorList>
            <consortium name="EnsemblMetazoa"/>
        </authorList>
    </citation>
    <scope>IDENTIFICATION</scope>
</reference>
<dbReference type="AlphaFoldDB" id="A0A834RG18"/>
<evidence type="ECO:0000256" key="1">
    <source>
        <dbReference type="SAM" id="MobiDB-lite"/>
    </source>
</evidence>
<feature type="region of interest" description="Disordered" evidence="1">
    <location>
        <begin position="44"/>
        <end position="64"/>
    </location>
</feature>
<reference evidence="4" key="1">
    <citation type="journal article" date="2020" name="PLoS Negl. Trop. Dis.">
        <title>High-quality nuclear genome for Sarcoptes scabiei-A critical resource for a neglected parasite.</title>
        <authorList>
            <person name="Korhonen P.K."/>
            <person name="Gasser R.B."/>
            <person name="Ma G."/>
            <person name="Wang T."/>
            <person name="Stroehlein A.J."/>
            <person name="Young N.D."/>
            <person name="Ang C.S."/>
            <person name="Fernando D.D."/>
            <person name="Lu H.C."/>
            <person name="Taylor S."/>
            <person name="Reynolds S.L."/>
            <person name="Mofiz E."/>
            <person name="Najaraj S.H."/>
            <person name="Gowda H."/>
            <person name="Madugundu A."/>
            <person name="Renuse S."/>
            <person name="Holt D."/>
            <person name="Pandey A."/>
            <person name="Papenfuss A.T."/>
            <person name="Fischer K."/>
        </authorList>
    </citation>
    <scope>NUCLEOTIDE SEQUENCE [LARGE SCALE GENOMIC DNA]</scope>
</reference>
<keyword evidence="4" id="KW-1185">Reference proteome</keyword>
<feature type="region of interest" description="Disordered" evidence="1">
    <location>
        <begin position="156"/>
        <end position="175"/>
    </location>
</feature>
<proteinExistence type="predicted"/>
<dbReference type="EMBL" id="WVUK01000039">
    <property type="protein sequence ID" value="KAF7496082.1"/>
    <property type="molecule type" value="Genomic_DNA"/>
</dbReference>
<accession>A0A834RG18</accession>
<evidence type="ECO:0000313" key="3">
    <source>
        <dbReference type="EnsemblMetazoa" id="KAF7496082.1"/>
    </source>
</evidence>